<dbReference type="EMBL" id="ML986488">
    <property type="protein sequence ID" value="KAF2278337.1"/>
    <property type="molecule type" value="Genomic_DNA"/>
</dbReference>
<feature type="compositionally biased region" description="Basic and acidic residues" evidence="1">
    <location>
        <begin position="454"/>
        <end position="465"/>
    </location>
</feature>
<dbReference type="RefSeq" id="XP_033655876.1">
    <property type="nucleotide sequence ID" value="XM_033797971.1"/>
</dbReference>
<dbReference type="SMART" id="SM00516">
    <property type="entry name" value="SEC14"/>
    <property type="match status" value="1"/>
</dbReference>
<feature type="region of interest" description="Disordered" evidence="1">
    <location>
        <begin position="381"/>
        <end position="488"/>
    </location>
</feature>
<accession>A0A6A6JPM6</accession>
<dbReference type="SMART" id="SM01100">
    <property type="entry name" value="CRAL_TRIO_N"/>
    <property type="match status" value="1"/>
</dbReference>
<feature type="compositionally biased region" description="Polar residues" evidence="1">
    <location>
        <begin position="403"/>
        <end position="421"/>
    </location>
</feature>
<dbReference type="SUPFAM" id="SSF52087">
    <property type="entry name" value="CRAL/TRIO domain"/>
    <property type="match status" value="1"/>
</dbReference>
<dbReference type="Pfam" id="PF03765">
    <property type="entry name" value="CRAL_TRIO_N"/>
    <property type="match status" value="1"/>
</dbReference>
<dbReference type="InterPro" id="IPR011074">
    <property type="entry name" value="CRAL/TRIO_N_dom"/>
</dbReference>
<dbReference type="InterPro" id="IPR051026">
    <property type="entry name" value="PI/PC_transfer"/>
</dbReference>
<evidence type="ECO:0000259" key="2">
    <source>
        <dbReference type="PROSITE" id="PS50191"/>
    </source>
</evidence>
<evidence type="ECO:0000313" key="3">
    <source>
        <dbReference type="EMBL" id="KAF2278337.1"/>
    </source>
</evidence>
<dbReference type="PANTHER" id="PTHR45657">
    <property type="entry name" value="CRAL-TRIO DOMAIN-CONTAINING PROTEIN YKL091C-RELATED"/>
    <property type="match status" value="1"/>
</dbReference>
<reference evidence="3" key="1">
    <citation type="journal article" date="2020" name="Stud. Mycol.">
        <title>101 Dothideomycetes genomes: a test case for predicting lifestyles and emergence of pathogens.</title>
        <authorList>
            <person name="Haridas S."/>
            <person name="Albert R."/>
            <person name="Binder M."/>
            <person name="Bloem J."/>
            <person name="Labutti K."/>
            <person name="Salamov A."/>
            <person name="Andreopoulos B."/>
            <person name="Baker S."/>
            <person name="Barry K."/>
            <person name="Bills G."/>
            <person name="Bluhm B."/>
            <person name="Cannon C."/>
            <person name="Castanera R."/>
            <person name="Culley D."/>
            <person name="Daum C."/>
            <person name="Ezra D."/>
            <person name="Gonzalez J."/>
            <person name="Henrissat B."/>
            <person name="Kuo A."/>
            <person name="Liang C."/>
            <person name="Lipzen A."/>
            <person name="Lutzoni F."/>
            <person name="Magnuson J."/>
            <person name="Mondo S."/>
            <person name="Nolan M."/>
            <person name="Ohm R."/>
            <person name="Pangilinan J."/>
            <person name="Park H.-J."/>
            <person name="Ramirez L."/>
            <person name="Alfaro M."/>
            <person name="Sun H."/>
            <person name="Tritt A."/>
            <person name="Yoshinaga Y."/>
            <person name="Zwiers L.-H."/>
            <person name="Turgeon B."/>
            <person name="Goodwin S."/>
            <person name="Spatafora J."/>
            <person name="Crous P."/>
            <person name="Grigoriev I."/>
        </authorList>
    </citation>
    <scope>NUCLEOTIDE SEQUENCE</scope>
    <source>
        <strain evidence="3">CBS 379.55</strain>
    </source>
</reference>
<dbReference type="Pfam" id="PF00650">
    <property type="entry name" value="CRAL_TRIO"/>
    <property type="match status" value="1"/>
</dbReference>
<feature type="domain" description="CRAL-TRIO" evidence="2">
    <location>
        <begin position="100"/>
        <end position="289"/>
    </location>
</feature>
<evidence type="ECO:0000313" key="4">
    <source>
        <dbReference type="Proteomes" id="UP000800097"/>
    </source>
</evidence>
<dbReference type="PANTHER" id="PTHR45657:SF3">
    <property type="entry name" value="TRANSPORTER, PUTATIVE (AFU_ORTHOLOGUE AFUA_5G09260)-RELATED"/>
    <property type="match status" value="1"/>
</dbReference>
<dbReference type="Gene3D" id="3.40.525.10">
    <property type="entry name" value="CRAL-TRIO lipid binding domain"/>
    <property type="match status" value="1"/>
</dbReference>
<keyword evidence="4" id="KW-1185">Reference proteome</keyword>
<organism evidence="3 4">
    <name type="scientific">Westerdykella ornata</name>
    <dbReference type="NCBI Taxonomy" id="318751"/>
    <lineage>
        <taxon>Eukaryota</taxon>
        <taxon>Fungi</taxon>
        <taxon>Dikarya</taxon>
        <taxon>Ascomycota</taxon>
        <taxon>Pezizomycotina</taxon>
        <taxon>Dothideomycetes</taxon>
        <taxon>Pleosporomycetidae</taxon>
        <taxon>Pleosporales</taxon>
        <taxon>Sporormiaceae</taxon>
        <taxon>Westerdykella</taxon>
    </lineage>
</organism>
<gene>
    <name evidence="3" type="ORF">EI97DRAFT_431579</name>
</gene>
<dbReference type="GeneID" id="54551146"/>
<dbReference type="InterPro" id="IPR036273">
    <property type="entry name" value="CRAL/TRIO_N_dom_sf"/>
</dbReference>
<feature type="region of interest" description="Disordered" evidence="1">
    <location>
        <begin position="512"/>
        <end position="538"/>
    </location>
</feature>
<sequence length="560" mass="61818">MADLSRVESIQYPAAHYGHLTENQQQQLDAFKLLCQEQGYYTPADLAKDIEASHDDETMLRFLRARRFVPQDAFKQFKDTEDWRKEHDLGNLYKTIDIEEYEQTRRLYPQWLGRRDKRGIPVYVFEVAPLNSKNIAGYEKQLANSTSTSTKVATKHLRLFALYESLIGFVQPLCSAVARRHPETPISQSNNIVDISGVGLKQFWNLKGHMQDASQLATAHYPETLDRIFIIGAPAFFPTVWGWIKRWFDPITVSKIFILSSADVFPTLSQYIDPENIPKKYGGQLDFKWGDLPHLEPAIESSIEWINPNIQEGRKTFPIGPITWEKHADGSLTAIAIGTEKGQPRHRPIFRIPHPVNANIRAGQPIENTPVDEAELRLTTVGTATQPPDTDIDAASLEPPPSDTDTPESNSIPAPSTTDSRSLPVREGTSETRYAQQDRTHAAGQLADGTPDAAVKDHGHGDKTVTMEPSTVGQAPKDVSIKTEGSPAPGIIDQAKQVAAQASAAVASAASTVAGGVSGSAAQEKVVEKSAEEKNLEAEVDAKADPVIEEYLREKTKVDA</sequence>
<dbReference type="SUPFAM" id="SSF46938">
    <property type="entry name" value="CRAL/TRIO N-terminal domain"/>
    <property type="match status" value="1"/>
</dbReference>
<dbReference type="AlphaFoldDB" id="A0A6A6JPM6"/>
<dbReference type="InterPro" id="IPR001251">
    <property type="entry name" value="CRAL-TRIO_dom"/>
</dbReference>
<dbReference type="Proteomes" id="UP000800097">
    <property type="component" value="Unassembled WGS sequence"/>
</dbReference>
<feature type="compositionally biased region" description="Low complexity" evidence="1">
    <location>
        <begin position="512"/>
        <end position="523"/>
    </location>
</feature>
<proteinExistence type="predicted"/>
<feature type="compositionally biased region" description="Basic and acidic residues" evidence="1">
    <location>
        <begin position="525"/>
        <end position="538"/>
    </location>
</feature>
<protein>
    <submittedName>
        <fullName evidence="3">CRAL/TRIO domain-containing protein</fullName>
    </submittedName>
</protein>
<dbReference type="PROSITE" id="PS50191">
    <property type="entry name" value="CRAL_TRIO"/>
    <property type="match status" value="1"/>
</dbReference>
<dbReference type="OrthoDB" id="30289at2759"/>
<evidence type="ECO:0000256" key="1">
    <source>
        <dbReference type="SAM" id="MobiDB-lite"/>
    </source>
</evidence>
<dbReference type="CDD" id="cd00170">
    <property type="entry name" value="SEC14"/>
    <property type="match status" value="1"/>
</dbReference>
<dbReference type="InterPro" id="IPR036865">
    <property type="entry name" value="CRAL-TRIO_dom_sf"/>
</dbReference>
<dbReference type="Gene3D" id="1.10.8.20">
    <property type="entry name" value="N-terminal domain of phosphatidylinositol transfer protein sec14p"/>
    <property type="match status" value="1"/>
</dbReference>
<name>A0A6A6JPM6_WESOR</name>